<accession>A0A813EBZ5</accession>
<reference evidence="2" key="1">
    <citation type="submission" date="2021-02" db="EMBL/GenBank/DDBJ databases">
        <authorList>
            <person name="Dougan E. K."/>
            <person name="Rhodes N."/>
            <person name="Thang M."/>
            <person name="Chan C."/>
        </authorList>
    </citation>
    <scope>NUCLEOTIDE SEQUENCE</scope>
</reference>
<keyword evidence="3" id="KW-1185">Reference proteome</keyword>
<dbReference type="AlphaFoldDB" id="A0A813EBZ5"/>
<evidence type="ECO:0000313" key="2">
    <source>
        <dbReference type="EMBL" id="CAE8596616.1"/>
    </source>
</evidence>
<sequence length="410" mass="45252">MAAARFACPALAPEVGQRGALQCSPLGSRPSTAERSAALCSDPKMREIQHFLGSRGHQERLIAAADLRSHERGGQPSEMVLATRILREAEANEDHDPTYLRGMDHLAPRIQWREGMDRNLRRLVTDTELAIASSVPKPDEHRLRCNHLDKTFDWYERHGIKEARKEKAPPAFIRFDTHGPAMPGSLRTCPRIAPVLLGTTGFTTATSSFKDQPRLSHGLRASSPALLQSPQEEEEEEQKQQEEQEEQVAGIDHPEEDIRNEEAPVVPAVELSMSRRWNSSPRTSDEAGLTAAEAQNLRLLPLEPRASPKKGLLIDIRAAARSVVRTQRWSSNLHAPLPAPSRTNLGSSASSGRLANPPVTLPPPSPSLWHAQQRGANNNDNNDNNNNNNNSRGLTLNTRRRGLPHTGHAS</sequence>
<dbReference type="EMBL" id="CAJNNV010008760">
    <property type="protein sequence ID" value="CAE8596616.1"/>
    <property type="molecule type" value="Genomic_DNA"/>
</dbReference>
<feature type="compositionally biased region" description="Basic and acidic residues" evidence="1">
    <location>
        <begin position="252"/>
        <end position="262"/>
    </location>
</feature>
<proteinExistence type="predicted"/>
<feature type="region of interest" description="Disordered" evidence="1">
    <location>
        <begin position="225"/>
        <end position="266"/>
    </location>
</feature>
<comment type="caution">
    <text evidence="2">The sequence shown here is derived from an EMBL/GenBank/DDBJ whole genome shotgun (WGS) entry which is preliminary data.</text>
</comment>
<feature type="compositionally biased region" description="Low complexity" evidence="1">
    <location>
        <begin position="377"/>
        <end position="397"/>
    </location>
</feature>
<evidence type="ECO:0000313" key="3">
    <source>
        <dbReference type="Proteomes" id="UP000654075"/>
    </source>
</evidence>
<organism evidence="2 3">
    <name type="scientific">Polarella glacialis</name>
    <name type="common">Dinoflagellate</name>
    <dbReference type="NCBI Taxonomy" id="89957"/>
    <lineage>
        <taxon>Eukaryota</taxon>
        <taxon>Sar</taxon>
        <taxon>Alveolata</taxon>
        <taxon>Dinophyceae</taxon>
        <taxon>Suessiales</taxon>
        <taxon>Suessiaceae</taxon>
        <taxon>Polarella</taxon>
    </lineage>
</organism>
<dbReference type="Proteomes" id="UP000654075">
    <property type="component" value="Unassembled WGS sequence"/>
</dbReference>
<feature type="region of interest" description="Disordered" evidence="1">
    <location>
        <begin position="333"/>
        <end position="410"/>
    </location>
</feature>
<gene>
    <name evidence="2" type="ORF">PGLA1383_LOCUS15078</name>
</gene>
<evidence type="ECO:0000256" key="1">
    <source>
        <dbReference type="SAM" id="MobiDB-lite"/>
    </source>
</evidence>
<name>A0A813EBZ5_POLGL</name>
<feature type="compositionally biased region" description="Polar residues" evidence="1">
    <location>
        <begin position="341"/>
        <end position="353"/>
    </location>
</feature>
<protein>
    <submittedName>
        <fullName evidence="2">Uncharacterized protein</fullName>
    </submittedName>
</protein>